<comment type="caution">
    <text evidence="17">The sequence shown here is derived from an EMBL/GenBank/DDBJ whole genome shotgun (WGS) entry which is preliminary data.</text>
</comment>
<sequence>MSRPWVGSKFLFGIAALFFLFVQIKIFMNQSQYAEQVAASIKSQEECTSRSTKLLDQLTTYHGKVISLQEEKNELARNNQFLSTVIDDLKRNEKVEKPSLDDDGKSVAAVVIMACNRPDYLERTIKSVLRHHGPVASKFPLFISQDGSFLGVETLAKHYPEFHLMQHLNFEKPKSVRPGELIAYYKISSHYKWALQQLFGERKYRRVIILEDDMEIAPDFFDYFEAMAPLLDQDSSLMAASSWNDNGQRNFVHDSELLYRSDFFPGLGWMLNKKIWEELAPKWPAAYPFLGSSMGQFFKQYLEPIKLNDQPVDWKNQNLTYLFEPNYSVELGALLSRAAPISPSNALQEATRVDGDVRVEYTSQTEFGHLAATFGVFQEWKDGVPRTAYKGVVVFRWHGPKRVFFVSSDSPLIRDR</sequence>
<comment type="catalytic activity">
    <reaction evidence="15 16">
        <text>N(4)-(alpha-D-Man-(1-&gt;3)-[alpha-D-Man-(1-&gt;3)-[alpha-D-Man-(1-&gt;6)]-alpha-D-Man-(1-&gt;6)]-beta-D-Man-(1-&gt;4)-beta-D-GlcNAc-(1-&gt;4)-beta-D-GlcNAc)-L-asparaginyl-[protein] (N-glucan mannose isomer 5A1,2) + UDP-N-acetyl-alpha-D-glucosamine = N(4)-{beta-D-GlcNAc-(1-&gt;2)-alpha-D-Man-(1-&gt;3)-[alpha-D-Man-(1-&gt;3)-[alpha-D-Man-(1-&gt;6)]-alpha-D-Man-(1-&gt;6)]-beta-D-Man-(1-&gt;4)-beta-D-GlcNAc-(1-&gt;4)-beta-D-GlcNAc}-L-asparaginyl-[protein] + UDP + H(+)</text>
        <dbReference type="Rhea" id="RHEA:11456"/>
        <dbReference type="Rhea" id="RHEA-COMP:14367"/>
        <dbReference type="Rhea" id="RHEA-COMP:14368"/>
        <dbReference type="ChEBI" id="CHEBI:15378"/>
        <dbReference type="ChEBI" id="CHEBI:57705"/>
        <dbReference type="ChEBI" id="CHEBI:58223"/>
        <dbReference type="ChEBI" id="CHEBI:59087"/>
        <dbReference type="ChEBI" id="CHEBI:60625"/>
        <dbReference type="EC" id="2.4.1.101"/>
    </reaction>
</comment>
<evidence type="ECO:0000256" key="14">
    <source>
        <dbReference type="ARBA" id="ARBA00041712"/>
    </source>
</evidence>
<evidence type="ECO:0000256" key="3">
    <source>
        <dbReference type="ARBA" id="ARBA00006492"/>
    </source>
</evidence>
<protein>
    <recommendedName>
        <fullName evidence="13 16">Alpha-1,3-mannosyl-glycoprotein 2-beta-N-acetylglucosaminyltransferase</fullName>
        <shortName evidence="16">GNT-I</shortName>
        <shortName evidence="16">GlcNAc-T I</shortName>
        <ecNumber evidence="13 16">2.4.1.101</ecNumber>
    </recommendedName>
    <alternativeName>
        <fullName evidence="14 16">N-glycosyl-oligosaccharide-glycoprotein N-acetylglucosaminyltransferase I</fullName>
    </alternativeName>
</protein>
<dbReference type="EMBL" id="JBJQOH010000004">
    <property type="protein sequence ID" value="KAL3688857.1"/>
    <property type="molecule type" value="Genomic_DNA"/>
</dbReference>
<dbReference type="InterPro" id="IPR052261">
    <property type="entry name" value="Glycosyltransferase_13"/>
</dbReference>
<evidence type="ECO:0000256" key="1">
    <source>
        <dbReference type="ARBA" id="ARBA00004323"/>
    </source>
</evidence>
<evidence type="ECO:0000256" key="9">
    <source>
        <dbReference type="ARBA" id="ARBA00022989"/>
    </source>
</evidence>
<comment type="subcellular location">
    <subcellularLocation>
        <location evidence="1 16">Golgi apparatus membrane</location>
        <topology evidence="1 16">Single-pass type II membrane protein</topology>
    </subcellularLocation>
</comment>
<evidence type="ECO:0000256" key="2">
    <source>
        <dbReference type="ARBA" id="ARBA00004922"/>
    </source>
</evidence>
<keyword evidence="6" id="KW-0812">Transmembrane</keyword>
<dbReference type="AlphaFoldDB" id="A0ABD3HEH6"/>
<dbReference type="EC" id="2.4.1.101" evidence="13 16"/>
<evidence type="ECO:0000256" key="4">
    <source>
        <dbReference type="ARBA" id="ARBA00022676"/>
    </source>
</evidence>
<comment type="pathway">
    <text evidence="2 16">Protein modification; protein glycosylation.</text>
</comment>
<evidence type="ECO:0000256" key="10">
    <source>
        <dbReference type="ARBA" id="ARBA00023034"/>
    </source>
</evidence>
<dbReference type="InterPro" id="IPR029044">
    <property type="entry name" value="Nucleotide-diphossugar_trans"/>
</dbReference>
<evidence type="ECO:0000256" key="5">
    <source>
        <dbReference type="ARBA" id="ARBA00022679"/>
    </source>
</evidence>
<dbReference type="FunFam" id="3.90.550.10:FF:000090">
    <property type="entry name" value="Alpha-1,3-mannosyl-glycoprotein 2-beta-N-acetylglucosaminyltransferase"/>
    <property type="match status" value="1"/>
</dbReference>
<keyword evidence="7 16" id="KW-0479">Metal-binding</keyword>
<keyword evidence="12 16" id="KW-0464">Manganese</keyword>
<keyword evidence="4 16" id="KW-0328">Glycosyltransferase</keyword>
<dbReference type="PANTHER" id="PTHR10468">
    <property type="entry name" value="PROTEIN O-LINKED-MANNOSE BETA-1,2-N-ACETYLGLUCOSAMINYLTRANSFERASE 1/ALPHA-1,3-MANNOSYL-GLYCOPROTEIN 2-BETA-N-ACETYLGLUCOSAMINYLTRANSFERASE"/>
    <property type="match status" value="1"/>
</dbReference>
<keyword evidence="11" id="KW-0472">Membrane</keyword>
<dbReference type="GO" id="GO:0000139">
    <property type="term" value="C:Golgi membrane"/>
    <property type="evidence" value="ECO:0007669"/>
    <property type="project" value="UniProtKB-SubCell"/>
</dbReference>
<dbReference type="GO" id="GO:0003827">
    <property type="term" value="F:alpha-1,3-mannosylglycoprotein 2-beta-N-acetylglucosaminyltransferase activity"/>
    <property type="evidence" value="ECO:0007669"/>
    <property type="project" value="UniProtKB-UniRule"/>
</dbReference>
<dbReference type="SUPFAM" id="SSF53448">
    <property type="entry name" value="Nucleotide-diphospho-sugar transferases"/>
    <property type="match status" value="1"/>
</dbReference>
<evidence type="ECO:0000313" key="17">
    <source>
        <dbReference type="EMBL" id="KAL3688857.1"/>
    </source>
</evidence>
<keyword evidence="18" id="KW-1185">Reference proteome</keyword>
<comment type="cofactor">
    <cofactor evidence="16">
        <name>Mn(2+)</name>
        <dbReference type="ChEBI" id="CHEBI:29035"/>
    </cofactor>
    <text evidence="16">The cofactor is mostly bound to the substrate.</text>
</comment>
<evidence type="ECO:0000256" key="6">
    <source>
        <dbReference type="ARBA" id="ARBA00022692"/>
    </source>
</evidence>
<dbReference type="Gene3D" id="3.90.550.10">
    <property type="entry name" value="Spore Coat Polysaccharide Biosynthesis Protein SpsA, Chain A"/>
    <property type="match status" value="1"/>
</dbReference>
<organism evidence="17 18">
    <name type="scientific">Riccia sorocarpa</name>
    <dbReference type="NCBI Taxonomy" id="122646"/>
    <lineage>
        <taxon>Eukaryota</taxon>
        <taxon>Viridiplantae</taxon>
        <taxon>Streptophyta</taxon>
        <taxon>Embryophyta</taxon>
        <taxon>Marchantiophyta</taxon>
        <taxon>Marchantiopsida</taxon>
        <taxon>Marchantiidae</taxon>
        <taxon>Marchantiales</taxon>
        <taxon>Ricciaceae</taxon>
        <taxon>Riccia</taxon>
    </lineage>
</organism>
<evidence type="ECO:0000256" key="11">
    <source>
        <dbReference type="ARBA" id="ARBA00023136"/>
    </source>
</evidence>
<evidence type="ECO:0000256" key="8">
    <source>
        <dbReference type="ARBA" id="ARBA00022968"/>
    </source>
</evidence>
<evidence type="ECO:0000313" key="18">
    <source>
        <dbReference type="Proteomes" id="UP001633002"/>
    </source>
</evidence>
<evidence type="ECO:0000256" key="12">
    <source>
        <dbReference type="ARBA" id="ARBA00023211"/>
    </source>
</evidence>
<dbReference type="Gene3D" id="3.10.180.20">
    <property type="entry name" value="N-Acetylglucosaminyltransferase I, Domain 2"/>
    <property type="match status" value="1"/>
</dbReference>
<keyword evidence="5" id="KW-0808">Transferase</keyword>
<keyword evidence="9" id="KW-1133">Transmembrane helix</keyword>
<comment type="similarity">
    <text evidence="3 16">Belongs to the glycosyltransferase 13 family.</text>
</comment>
<keyword evidence="8 16" id="KW-0735">Signal-anchor</keyword>
<evidence type="ECO:0000256" key="13">
    <source>
        <dbReference type="ARBA" id="ARBA00038949"/>
    </source>
</evidence>
<accession>A0ABD3HEH6</accession>
<dbReference type="PANTHER" id="PTHR10468:SF0">
    <property type="entry name" value="ALPHA-1,3-MANNOSYL-GLYCOPROTEIN 2-BETA-N-ACETYLGLUCOSAMINYLTRANSFERASE"/>
    <property type="match status" value="1"/>
</dbReference>
<dbReference type="GO" id="GO:0030145">
    <property type="term" value="F:manganese ion binding"/>
    <property type="evidence" value="ECO:0007669"/>
    <property type="project" value="UniProtKB-UniRule"/>
</dbReference>
<proteinExistence type="inferred from homology"/>
<dbReference type="Proteomes" id="UP001633002">
    <property type="component" value="Unassembled WGS sequence"/>
</dbReference>
<comment type="function">
    <text evidence="16">Initiates complex N-linked carbohydrate formation. Essential for the conversion of high-mannose to hybrid and complex N-glycans.</text>
</comment>
<gene>
    <name evidence="17" type="ORF">R1sor_015166</name>
</gene>
<dbReference type="Pfam" id="PF03071">
    <property type="entry name" value="GNT-I"/>
    <property type="match status" value="2"/>
</dbReference>
<evidence type="ECO:0000256" key="7">
    <source>
        <dbReference type="ARBA" id="ARBA00022723"/>
    </source>
</evidence>
<name>A0ABD3HEH6_9MARC</name>
<evidence type="ECO:0000256" key="15">
    <source>
        <dbReference type="ARBA" id="ARBA00049421"/>
    </source>
</evidence>
<dbReference type="InterPro" id="IPR004139">
    <property type="entry name" value="Glyco_trans_13"/>
</dbReference>
<keyword evidence="10 16" id="KW-0333">Golgi apparatus</keyword>
<evidence type="ECO:0000256" key="16">
    <source>
        <dbReference type="RuleBase" id="RU368119"/>
    </source>
</evidence>
<reference evidence="17 18" key="1">
    <citation type="submission" date="2024-09" db="EMBL/GenBank/DDBJ databases">
        <title>Chromosome-scale assembly of Riccia sorocarpa.</title>
        <authorList>
            <person name="Paukszto L."/>
        </authorList>
    </citation>
    <scope>NUCLEOTIDE SEQUENCE [LARGE SCALE GENOMIC DNA]</scope>
    <source>
        <strain evidence="17">LP-2024</strain>
        <tissue evidence="17">Aerial parts of the thallus</tissue>
    </source>
</reference>